<accession>A0A8A2VBE4</accession>
<dbReference type="RefSeq" id="WP_207287655.1">
    <property type="nucleotide sequence ID" value="NZ_CP071462.1"/>
</dbReference>
<name>A0A8A2VBE4_9EURY</name>
<sequence>MSRIGDDGTVEPGTTSATKQAWVQTNEDMTALAEQRRDEGWETVAIPAAHTAPLSRDAGRDDRFGIVHVIPGNHADAFADAFENREFPRYEAYRNEVGQAVFFVTELLDPETSTAILLAGQYEFQNAPGMVNAAEAEGCLYTHVETLDGTILGSFRHDEYKPLIPDRIR</sequence>
<dbReference type="Proteomes" id="UP000663203">
    <property type="component" value="Chromosome"/>
</dbReference>
<organism evidence="1 2">
    <name type="scientific">Haloterrigena alkaliphila</name>
    <dbReference type="NCBI Taxonomy" id="2816475"/>
    <lineage>
        <taxon>Archaea</taxon>
        <taxon>Methanobacteriati</taxon>
        <taxon>Methanobacteriota</taxon>
        <taxon>Stenosarchaea group</taxon>
        <taxon>Halobacteria</taxon>
        <taxon>Halobacteriales</taxon>
        <taxon>Natrialbaceae</taxon>
        <taxon>Haloterrigena</taxon>
    </lineage>
</organism>
<dbReference type="EMBL" id="CP071462">
    <property type="protein sequence ID" value="QSW98037.1"/>
    <property type="molecule type" value="Genomic_DNA"/>
</dbReference>
<dbReference type="GeneID" id="63187940"/>
<reference evidence="1 2" key="1">
    <citation type="submission" date="2021-03" db="EMBL/GenBank/DDBJ databases">
        <title>Haloterrigena longa sp. nov. and Haloterrigena limicola sp. nov., extremely halophilic archaea isolated from a salt lake.</title>
        <authorList>
            <person name="Henglin C."/>
        </authorList>
    </citation>
    <scope>NUCLEOTIDE SEQUENCE [LARGE SCALE GENOMIC DNA]</scope>
    <source>
        <strain evidence="1 2">KZCA68</strain>
    </source>
</reference>
<evidence type="ECO:0000313" key="1">
    <source>
        <dbReference type="EMBL" id="QSW98037.1"/>
    </source>
</evidence>
<dbReference type="InterPro" id="IPR055951">
    <property type="entry name" value="DUF7529"/>
</dbReference>
<dbReference type="Pfam" id="PF24373">
    <property type="entry name" value="DUF7529"/>
    <property type="match status" value="1"/>
</dbReference>
<keyword evidence="2" id="KW-1185">Reference proteome</keyword>
<gene>
    <name evidence="1" type="ORF">J0X25_11505</name>
</gene>
<dbReference type="AlphaFoldDB" id="A0A8A2VBE4"/>
<proteinExistence type="predicted"/>
<evidence type="ECO:0000313" key="2">
    <source>
        <dbReference type="Proteomes" id="UP000663203"/>
    </source>
</evidence>
<dbReference type="KEGG" id="hakz:J0X25_11505"/>
<protein>
    <submittedName>
        <fullName evidence="1">Uncharacterized protein</fullName>
    </submittedName>
</protein>